<sequence>MKEKKSVSALVGALPLMERPYIAFILAIIAGMMNGYTYHVSHVFSTVQSGNIILLGETIATQDWERLRTIAMTVLAFGLGSMFTMLVEILINIKSRHTWTYIILLIEAAILGVIALGFLNEALTIVQICMVISFIAGMQGNGFHKIKGMLYGNVAVTLVVQLAFNYLMQFIGGQRAALKTAALFFLVLLGFAAGGLIGTLTTLKYDELSLLLPAGMLVLLAIYTFFMKVEKAEAVDPT</sequence>
<keyword evidence="1" id="KW-1133">Transmembrane helix</keyword>
<proteinExistence type="predicted"/>
<gene>
    <name evidence="2" type="ORF">DC083_00090</name>
</gene>
<dbReference type="RefSeq" id="WP_109188276.1">
    <property type="nucleotide sequence ID" value="NZ_BMYA01000001.1"/>
</dbReference>
<feature type="transmembrane region" description="Helical" evidence="1">
    <location>
        <begin position="98"/>
        <end position="119"/>
    </location>
</feature>
<comment type="caution">
    <text evidence="2">The sequence shown here is derived from an EMBL/GenBank/DDBJ whole genome shotgun (WGS) entry which is preliminary data.</text>
</comment>
<protein>
    <submittedName>
        <fullName evidence="2">DUF1275 domain-containing protein</fullName>
    </submittedName>
</protein>
<keyword evidence="1" id="KW-0472">Membrane</keyword>
<dbReference type="InterPro" id="IPR010699">
    <property type="entry name" value="DUF1275"/>
</dbReference>
<name>A0A2U2AG56_9GAMM</name>
<dbReference type="Pfam" id="PF06912">
    <property type="entry name" value="DUF1275"/>
    <property type="match status" value="1"/>
</dbReference>
<feature type="transmembrane region" description="Helical" evidence="1">
    <location>
        <begin position="208"/>
        <end position="226"/>
    </location>
</feature>
<organism evidence="2 3">
    <name type="scientific">Ignatzschineria ureiclastica</name>
    <dbReference type="NCBI Taxonomy" id="472582"/>
    <lineage>
        <taxon>Bacteria</taxon>
        <taxon>Pseudomonadati</taxon>
        <taxon>Pseudomonadota</taxon>
        <taxon>Gammaproteobacteria</taxon>
        <taxon>Cardiobacteriales</taxon>
        <taxon>Ignatzschineriaceae</taxon>
        <taxon>Ignatzschineria</taxon>
    </lineage>
</organism>
<keyword evidence="3" id="KW-1185">Reference proteome</keyword>
<feature type="transmembrane region" description="Helical" evidence="1">
    <location>
        <begin position="150"/>
        <end position="168"/>
    </location>
</feature>
<evidence type="ECO:0000313" key="3">
    <source>
        <dbReference type="Proteomes" id="UP000245020"/>
    </source>
</evidence>
<dbReference type="AlphaFoldDB" id="A0A2U2AG56"/>
<feature type="transmembrane region" description="Helical" evidence="1">
    <location>
        <begin position="125"/>
        <end position="143"/>
    </location>
</feature>
<dbReference type="PANTHER" id="PTHR37314">
    <property type="entry name" value="SLR0142 PROTEIN"/>
    <property type="match status" value="1"/>
</dbReference>
<evidence type="ECO:0000256" key="1">
    <source>
        <dbReference type="SAM" id="Phobius"/>
    </source>
</evidence>
<feature type="transmembrane region" description="Helical" evidence="1">
    <location>
        <begin position="70"/>
        <end position="91"/>
    </location>
</feature>
<keyword evidence="1" id="KW-0812">Transmembrane</keyword>
<dbReference type="EMBL" id="QEWQ01000001">
    <property type="protein sequence ID" value="PWD81641.1"/>
    <property type="molecule type" value="Genomic_DNA"/>
</dbReference>
<dbReference type="PANTHER" id="PTHR37314:SF4">
    <property type="entry name" value="UPF0700 TRANSMEMBRANE PROTEIN YOAK"/>
    <property type="match status" value="1"/>
</dbReference>
<feature type="transmembrane region" description="Helical" evidence="1">
    <location>
        <begin position="180"/>
        <end position="201"/>
    </location>
</feature>
<accession>A0A2U2AG56</accession>
<dbReference type="Proteomes" id="UP000245020">
    <property type="component" value="Unassembled WGS sequence"/>
</dbReference>
<evidence type="ECO:0000313" key="2">
    <source>
        <dbReference type="EMBL" id="PWD81641.1"/>
    </source>
</evidence>
<reference evidence="3" key="1">
    <citation type="submission" date="2018-05" db="EMBL/GenBank/DDBJ databases">
        <title>Ignatzschineria dubaiensis sp. nov., isolated from necrotic foot tissues of dromedaries (Camelus dromedarius) and associated maggots in Dubai, United Arab Emirates.</title>
        <authorList>
            <person name="Tsang C.C."/>
            <person name="Tang J.Y.M."/>
            <person name="Fong J.Y.H."/>
            <person name="Kinne J."/>
            <person name="Lee H.H."/>
            <person name="Joseph M."/>
            <person name="Jose S."/>
            <person name="Schuster R.K."/>
            <person name="Tang Y."/>
            <person name="Sivakumar S."/>
            <person name="Chen J.H.K."/>
            <person name="Teng J.L.L."/>
            <person name="Lau S.K.P."/>
            <person name="Wernery U."/>
            <person name="Woo P.C.Y."/>
        </authorList>
    </citation>
    <scope>NUCLEOTIDE SEQUENCE [LARGE SCALE GENOMIC DNA]</scope>
    <source>
        <strain evidence="3">KCTC 22644</strain>
    </source>
</reference>
<dbReference type="OrthoDB" id="7057004at2"/>
<feature type="transmembrane region" description="Helical" evidence="1">
    <location>
        <begin position="21"/>
        <end position="39"/>
    </location>
</feature>